<keyword evidence="2" id="KW-1185">Reference proteome</keyword>
<dbReference type="InterPro" id="IPR052996">
    <property type="entry name" value="Carb_Metab_Mutarotase"/>
</dbReference>
<dbReference type="InterPro" id="IPR008000">
    <property type="entry name" value="Rham/fucose_mutarotase"/>
</dbReference>
<proteinExistence type="predicted"/>
<evidence type="ECO:0000313" key="2">
    <source>
        <dbReference type="Proteomes" id="UP000282759"/>
    </source>
</evidence>
<dbReference type="InterPro" id="IPR011008">
    <property type="entry name" value="Dimeric_a/b-barrel"/>
</dbReference>
<protein>
    <submittedName>
        <fullName evidence="1">L-rhamnose mutarotase</fullName>
    </submittedName>
</protein>
<accession>A0A3S2WXN0</accession>
<sequence length="110" mass="12892">MTRYCLTLDLKNDPALIAEYEAWHQKVWPEIIDSIKGSGITSMEIYRWETRLFMIMDTDDSFSFDKKAAMDAANLKVQEWETLMLKLQQPLPTAPDGVKWVLMNKIFDMQ</sequence>
<dbReference type="Gene3D" id="3.30.70.100">
    <property type="match status" value="1"/>
</dbReference>
<gene>
    <name evidence="1" type="ORF">EOD41_13345</name>
</gene>
<dbReference type="OrthoDB" id="1430580at2"/>
<dbReference type="Pfam" id="PF05336">
    <property type="entry name" value="rhaM"/>
    <property type="match status" value="1"/>
</dbReference>
<dbReference type="SUPFAM" id="SSF54909">
    <property type="entry name" value="Dimeric alpha+beta barrel"/>
    <property type="match status" value="1"/>
</dbReference>
<dbReference type="PANTHER" id="PTHR43239">
    <property type="entry name" value="UPF0734 PROTEIN DDB_G0273871/DDB_G0273177"/>
    <property type="match status" value="1"/>
</dbReference>
<dbReference type="Proteomes" id="UP000282759">
    <property type="component" value="Unassembled WGS sequence"/>
</dbReference>
<dbReference type="EMBL" id="SACK01000005">
    <property type="protein sequence ID" value="RVU00456.1"/>
    <property type="molecule type" value="Genomic_DNA"/>
</dbReference>
<dbReference type="AlphaFoldDB" id="A0A3S2WXN0"/>
<dbReference type="PANTHER" id="PTHR43239:SF1">
    <property type="entry name" value="UPF0734 PROTEIN DDB_G0273871_DDB_G0273177"/>
    <property type="match status" value="1"/>
</dbReference>
<evidence type="ECO:0000313" key="1">
    <source>
        <dbReference type="EMBL" id="RVU00456.1"/>
    </source>
</evidence>
<dbReference type="RefSeq" id="WP_127705699.1">
    <property type="nucleotide sequence ID" value="NZ_SACK01000005.1"/>
</dbReference>
<comment type="caution">
    <text evidence="1">The sequence shown here is derived from an EMBL/GenBank/DDBJ whole genome shotgun (WGS) entry which is preliminary data.</text>
</comment>
<dbReference type="GO" id="GO:0016857">
    <property type="term" value="F:racemase and epimerase activity, acting on carbohydrates and derivatives"/>
    <property type="evidence" value="ECO:0007669"/>
    <property type="project" value="InterPro"/>
</dbReference>
<name>A0A3S2WXN0_9SPHI</name>
<organism evidence="1 2">
    <name type="scientific">Mucilaginibacter limnophilus</name>
    <dbReference type="NCBI Taxonomy" id="1932778"/>
    <lineage>
        <taxon>Bacteria</taxon>
        <taxon>Pseudomonadati</taxon>
        <taxon>Bacteroidota</taxon>
        <taxon>Sphingobacteriia</taxon>
        <taxon>Sphingobacteriales</taxon>
        <taxon>Sphingobacteriaceae</taxon>
        <taxon>Mucilaginibacter</taxon>
    </lineage>
</organism>
<reference evidence="1 2" key="1">
    <citation type="submission" date="2019-01" db="EMBL/GenBank/DDBJ databases">
        <authorList>
            <person name="Chen W.-M."/>
        </authorList>
    </citation>
    <scope>NUCLEOTIDE SEQUENCE [LARGE SCALE GENOMIC DNA]</scope>
    <source>
        <strain evidence="1 2">YBJ-36</strain>
    </source>
</reference>